<gene>
    <name evidence="6" type="ORF">DPMN_085739</name>
</gene>
<keyword evidence="7" id="KW-1185">Reference proteome</keyword>
<dbReference type="GO" id="GO:0005615">
    <property type="term" value="C:extracellular space"/>
    <property type="evidence" value="ECO:0007669"/>
    <property type="project" value="TreeGrafter"/>
</dbReference>
<sequence length="70" mass="7704">MRVLDLFTESINSNCHFQAHPCSNRSDFNDGRCNTCGTGCANMGYNSTSQHPRSGTYYLSTNGQSPYCKG</sequence>
<organism evidence="6 7">
    <name type="scientific">Dreissena polymorpha</name>
    <name type="common">Zebra mussel</name>
    <name type="synonym">Mytilus polymorpha</name>
    <dbReference type="NCBI Taxonomy" id="45954"/>
    <lineage>
        <taxon>Eukaryota</taxon>
        <taxon>Metazoa</taxon>
        <taxon>Spiralia</taxon>
        <taxon>Lophotrochozoa</taxon>
        <taxon>Mollusca</taxon>
        <taxon>Bivalvia</taxon>
        <taxon>Autobranchia</taxon>
        <taxon>Heteroconchia</taxon>
        <taxon>Euheterodonta</taxon>
        <taxon>Imparidentia</taxon>
        <taxon>Neoheterodontei</taxon>
        <taxon>Myida</taxon>
        <taxon>Dreissenoidea</taxon>
        <taxon>Dreissenidae</taxon>
        <taxon>Dreissena</taxon>
    </lineage>
</organism>
<dbReference type="InterPro" id="IPR013818">
    <property type="entry name" value="Lipase"/>
</dbReference>
<protein>
    <recommendedName>
        <fullName evidence="5">Lipase domain-containing protein</fullName>
    </recommendedName>
</protein>
<dbReference type="Gene3D" id="3.40.50.1820">
    <property type="entry name" value="alpha/beta hydrolase"/>
    <property type="match status" value="1"/>
</dbReference>
<feature type="domain" description="Lipase" evidence="5">
    <location>
        <begin position="1"/>
        <end position="67"/>
    </location>
</feature>
<dbReference type="Pfam" id="PF00151">
    <property type="entry name" value="Lipase"/>
    <property type="match status" value="1"/>
</dbReference>
<reference evidence="6" key="2">
    <citation type="submission" date="2020-11" db="EMBL/GenBank/DDBJ databases">
        <authorList>
            <person name="McCartney M.A."/>
            <person name="Auch B."/>
            <person name="Kono T."/>
            <person name="Mallez S."/>
            <person name="Becker A."/>
            <person name="Gohl D.M."/>
            <person name="Silverstein K.A.T."/>
            <person name="Koren S."/>
            <person name="Bechman K.B."/>
            <person name="Herman A."/>
            <person name="Abrahante J.E."/>
            <person name="Garbe J."/>
        </authorList>
    </citation>
    <scope>NUCLEOTIDE SEQUENCE</scope>
    <source>
        <strain evidence="6">Duluth1</strain>
        <tissue evidence="6">Whole animal</tissue>
    </source>
</reference>
<dbReference type="AlphaFoldDB" id="A0A9D3YGN9"/>
<evidence type="ECO:0000256" key="4">
    <source>
        <dbReference type="RuleBase" id="RU004262"/>
    </source>
</evidence>
<dbReference type="GO" id="GO:0016298">
    <property type="term" value="F:lipase activity"/>
    <property type="evidence" value="ECO:0007669"/>
    <property type="project" value="InterPro"/>
</dbReference>
<dbReference type="SUPFAM" id="SSF53474">
    <property type="entry name" value="alpha/beta-Hydrolases"/>
    <property type="match status" value="1"/>
</dbReference>
<comment type="similarity">
    <text evidence="2 4">Belongs to the AB hydrolase superfamily. Lipase family.</text>
</comment>
<dbReference type="InterPro" id="IPR029058">
    <property type="entry name" value="AB_hydrolase_fold"/>
</dbReference>
<dbReference type="PANTHER" id="PTHR11610">
    <property type="entry name" value="LIPASE"/>
    <property type="match status" value="1"/>
</dbReference>
<evidence type="ECO:0000259" key="5">
    <source>
        <dbReference type="Pfam" id="PF00151"/>
    </source>
</evidence>
<accession>A0A9D3YGN9</accession>
<evidence type="ECO:0000256" key="2">
    <source>
        <dbReference type="ARBA" id="ARBA00010701"/>
    </source>
</evidence>
<dbReference type="Proteomes" id="UP000828390">
    <property type="component" value="Unassembled WGS sequence"/>
</dbReference>
<dbReference type="InterPro" id="IPR000734">
    <property type="entry name" value="TAG_lipase"/>
</dbReference>
<evidence type="ECO:0000256" key="3">
    <source>
        <dbReference type="ARBA" id="ARBA00022525"/>
    </source>
</evidence>
<dbReference type="GO" id="GO:0016042">
    <property type="term" value="P:lipid catabolic process"/>
    <property type="evidence" value="ECO:0007669"/>
    <property type="project" value="TreeGrafter"/>
</dbReference>
<reference evidence="6" key="1">
    <citation type="journal article" date="2019" name="bioRxiv">
        <title>The Genome of the Zebra Mussel, Dreissena polymorpha: A Resource for Invasive Species Research.</title>
        <authorList>
            <person name="McCartney M.A."/>
            <person name="Auch B."/>
            <person name="Kono T."/>
            <person name="Mallez S."/>
            <person name="Zhang Y."/>
            <person name="Obille A."/>
            <person name="Becker A."/>
            <person name="Abrahante J.E."/>
            <person name="Garbe J."/>
            <person name="Badalamenti J.P."/>
            <person name="Herman A."/>
            <person name="Mangelson H."/>
            <person name="Liachko I."/>
            <person name="Sullivan S."/>
            <person name="Sone E.D."/>
            <person name="Koren S."/>
            <person name="Silverstein K.A.T."/>
            <person name="Beckman K.B."/>
            <person name="Gohl D.M."/>
        </authorList>
    </citation>
    <scope>NUCLEOTIDE SEQUENCE</scope>
    <source>
        <strain evidence="6">Duluth1</strain>
        <tissue evidence="6">Whole animal</tissue>
    </source>
</reference>
<keyword evidence="3" id="KW-0964">Secreted</keyword>
<evidence type="ECO:0000313" key="6">
    <source>
        <dbReference type="EMBL" id="KAH3698220.1"/>
    </source>
</evidence>
<comment type="caution">
    <text evidence="6">The sequence shown here is derived from an EMBL/GenBank/DDBJ whole genome shotgun (WGS) entry which is preliminary data.</text>
</comment>
<comment type="subcellular location">
    <subcellularLocation>
        <location evidence="1">Secreted</location>
    </subcellularLocation>
</comment>
<dbReference type="EMBL" id="JAIWYP010000016">
    <property type="protein sequence ID" value="KAH3698220.1"/>
    <property type="molecule type" value="Genomic_DNA"/>
</dbReference>
<evidence type="ECO:0000313" key="7">
    <source>
        <dbReference type="Proteomes" id="UP000828390"/>
    </source>
</evidence>
<proteinExistence type="inferred from homology"/>
<evidence type="ECO:0000256" key="1">
    <source>
        <dbReference type="ARBA" id="ARBA00004613"/>
    </source>
</evidence>
<name>A0A9D3YGN9_DREPO</name>